<keyword evidence="2" id="KW-1185">Reference proteome</keyword>
<name>A0ABZ1YXH1_9NOCA</name>
<evidence type="ECO:0000313" key="1">
    <source>
        <dbReference type="EMBL" id="WUV46581.1"/>
    </source>
</evidence>
<accession>A0ABZ1YXH1</accession>
<reference evidence="1" key="1">
    <citation type="submission" date="2022-10" db="EMBL/GenBank/DDBJ databases">
        <title>The complete genomes of actinobacterial strains from the NBC collection.</title>
        <authorList>
            <person name="Joergensen T.S."/>
            <person name="Alvarez Arevalo M."/>
            <person name="Sterndorff E.B."/>
            <person name="Faurdal D."/>
            <person name="Vuksanovic O."/>
            <person name="Mourched A.-S."/>
            <person name="Charusanti P."/>
            <person name="Shaw S."/>
            <person name="Blin K."/>
            <person name="Weber T."/>
        </authorList>
    </citation>
    <scope>NUCLEOTIDE SEQUENCE</scope>
    <source>
        <strain evidence="1">NBC_01482</strain>
    </source>
</reference>
<dbReference type="RefSeq" id="WP_329410426.1">
    <property type="nucleotide sequence ID" value="NZ_CP109441.1"/>
</dbReference>
<dbReference type="EMBL" id="CP109441">
    <property type="protein sequence ID" value="WUV46581.1"/>
    <property type="molecule type" value="Genomic_DNA"/>
</dbReference>
<organism evidence="1 2">
    <name type="scientific">Nocardia vinacea</name>
    <dbReference type="NCBI Taxonomy" id="96468"/>
    <lineage>
        <taxon>Bacteria</taxon>
        <taxon>Bacillati</taxon>
        <taxon>Actinomycetota</taxon>
        <taxon>Actinomycetes</taxon>
        <taxon>Mycobacteriales</taxon>
        <taxon>Nocardiaceae</taxon>
        <taxon>Nocardia</taxon>
    </lineage>
</organism>
<sequence>MTVQPLQLTQAVAALLAAAGVTPTEQEIAVIAEGYPAMLTAIEALYRVPGSGDDEPATVFCRC</sequence>
<proteinExistence type="predicted"/>
<protein>
    <submittedName>
        <fullName evidence="1">Uncharacterized protein</fullName>
    </submittedName>
</protein>
<dbReference type="Proteomes" id="UP001432062">
    <property type="component" value="Chromosome"/>
</dbReference>
<evidence type="ECO:0000313" key="2">
    <source>
        <dbReference type="Proteomes" id="UP001432062"/>
    </source>
</evidence>
<gene>
    <name evidence="1" type="ORF">OG563_47415</name>
</gene>